<evidence type="ECO:0000313" key="2">
    <source>
        <dbReference type="EMBL" id="GEU56029.1"/>
    </source>
</evidence>
<gene>
    <name evidence="2" type="ORF">Tci_028007</name>
</gene>
<feature type="region of interest" description="Disordered" evidence="1">
    <location>
        <begin position="107"/>
        <end position="131"/>
    </location>
</feature>
<dbReference type="AlphaFoldDB" id="A0A6L2L456"/>
<evidence type="ECO:0000256" key="1">
    <source>
        <dbReference type="SAM" id="MobiDB-lite"/>
    </source>
</evidence>
<protein>
    <submittedName>
        <fullName evidence="2">Uncharacterized protein</fullName>
    </submittedName>
</protein>
<comment type="caution">
    <text evidence="2">The sequence shown here is derived from an EMBL/GenBank/DDBJ whole genome shotgun (WGS) entry which is preliminary data.</text>
</comment>
<organism evidence="2">
    <name type="scientific">Tanacetum cinerariifolium</name>
    <name type="common">Dalmatian daisy</name>
    <name type="synonym">Chrysanthemum cinerariifolium</name>
    <dbReference type="NCBI Taxonomy" id="118510"/>
    <lineage>
        <taxon>Eukaryota</taxon>
        <taxon>Viridiplantae</taxon>
        <taxon>Streptophyta</taxon>
        <taxon>Embryophyta</taxon>
        <taxon>Tracheophyta</taxon>
        <taxon>Spermatophyta</taxon>
        <taxon>Magnoliopsida</taxon>
        <taxon>eudicotyledons</taxon>
        <taxon>Gunneridae</taxon>
        <taxon>Pentapetalae</taxon>
        <taxon>asterids</taxon>
        <taxon>campanulids</taxon>
        <taxon>Asterales</taxon>
        <taxon>Asteraceae</taxon>
        <taxon>Asteroideae</taxon>
        <taxon>Anthemideae</taxon>
        <taxon>Anthemidinae</taxon>
        <taxon>Tanacetum</taxon>
    </lineage>
</organism>
<dbReference type="EMBL" id="BKCJ010003592">
    <property type="protein sequence ID" value="GEU56029.1"/>
    <property type="molecule type" value="Genomic_DNA"/>
</dbReference>
<feature type="compositionally biased region" description="Low complexity" evidence="1">
    <location>
        <begin position="34"/>
        <end position="47"/>
    </location>
</feature>
<reference evidence="2" key="1">
    <citation type="journal article" date="2019" name="Sci. Rep.">
        <title>Draft genome of Tanacetum cinerariifolium, the natural source of mosquito coil.</title>
        <authorList>
            <person name="Yamashiro T."/>
            <person name="Shiraishi A."/>
            <person name="Satake H."/>
            <person name="Nakayama K."/>
        </authorList>
    </citation>
    <scope>NUCLEOTIDE SEQUENCE</scope>
</reference>
<name>A0A6L2L456_TANCI</name>
<accession>A0A6L2L456</accession>
<feature type="region of interest" description="Disordered" evidence="1">
    <location>
        <begin position="26"/>
        <end position="50"/>
    </location>
</feature>
<proteinExistence type="predicted"/>
<sequence length="131" mass="14374">MYSANHPTFDIEDAFSSTNTPDYTLASPNYFPASPRNTSSDSSNNSSGLVPIASPTLSLFYDDPYMKVMHGYDAIIPSQVPIAPFVPPPPMLSPIFNSQEFFLPKELLPPKKRGRERSSSSTSAVPQAFKI</sequence>